<proteinExistence type="predicted"/>
<sequence>MLVNSKRENDDMDAFVCHYLRRKTAVADCVTPISFKKASSAAYARLKNTREEREHFDEASTQIIAHLKTKSFVLNMYAGNPATACHSYNYGQFEDLYYYNVNRVGMSYNGHQFPNMHSFVQQVEVCEICEDYSHSTYNCSYYPKYENLH</sequence>
<protein>
    <submittedName>
        <fullName evidence="1">Uncharacterized protein</fullName>
    </submittedName>
</protein>
<keyword evidence="2" id="KW-1185">Reference proteome</keyword>
<accession>A0AAP0KSL8</accession>
<organism evidence="1 2">
    <name type="scientific">Stephania cephalantha</name>
    <dbReference type="NCBI Taxonomy" id="152367"/>
    <lineage>
        <taxon>Eukaryota</taxon>
        <taxon>Viridiplantae</taxon>
        <taxon>Streptophyta</taxon>
        <taxon>Embryophyta</taxon>
        <taxon>Tracheophyta</taxon>
        <taxon>Spermatophyta</taxon>
        <taxon>Magnoliopsida</taxon>
        <taxon>Ranunculales</taxon>
        <taxon>Menispermaceae</taxon>
        <taxon>Menispermoideae</taxon>
        <taxon>Cissampelideae</taxon>
        <taxon>Stephania</taxon>
    </lineage>
</organism>
<gene>
    <name evidence="1" type="ORF">Scep_004515</name>
</gene>
<reference evidence="1 2" key="1">
    <citation type="submission" date="2024-01" db="EMBL/GenBank/DDBJ databases">
        <title>Genome assemblies of Stephania.</title>
        <authorList>
            <person name="Yang L."/>
        </authorList>
    </citation>
    <scope>NUCLEOTIDE SEQUENCE [LARGE SCALE GENOMIC DNA]</scope>
    <source>
        <strain evidence="1">JXDWG</strain>
        <tissue evidence="1">Leaf</tissue>
    </source>
</reference>
<dbReference type="Proteomes" id="UP001419268">
    <property type="component" value="Unassembled WGS sequence"/>
</dbReference>
<evidence type="ECO:0000313" key="2">
    <source>
        <dbReference type="Proteomes" id="UP001419268"/>
    </source>
</evidence>
<dbReference type="AlphaFoldDB" id="A0AAP0KSL8"/>
<dbReference type="EMBL" id="JBBNAG010000002">
    <property type="protein sequence ID" value="KAK9157941.1"/>
    <property type="molecule type" value="Genomic_DNA"/>
</dbReference>
<name>A0AAP0KSL8_9MAGN</name>
<comment type="caution">
    <text evidence="1">The sequence shown here is derived from an EMBL/GenBank/DDBJ whole genome shotgun (WGS) entry which is preliminary data.</text>
</comment>
<evidence type="ECO:0000313" key="1">
    <source>
        <dbReference type="EMBL" id="KAK9157941.1"/>
    </source>
</evidence>